<evidence type="ECO:0000313" key="6">
    <source>
        <dbReference type="EMBL" id="KAK3672488.1"/>
    </source>
</evidence>
<organism evidence="6 7">
    <name type="scientific">Recurvomyces mirabilis</name>
    <dbReference type="NCBI Taxonomy" id="574656"/>
    <lineage>
        <taxon>Eukaryota</taxon>
        <taxon>Fungi</taxon>
        <taxon>Dikarya</taxon>
        <taxon>Ascomycota</taxon>
        <taxon>Pezizomycotina</taxon>
        <taxon>Dothideomycetes</taxon>
        <taxon>Dothideomycetidae</taxon>
        <taxon>Mycosphaerellales</taxon>
        <taxon>Teratosphaeriaceae</taxon>
        <taxon>Recurvomyces</taxon>
    </lineage>
</organism>
<proteinExistence type="predicted"/>
<sequence length="688" mass="76270">MMVWYSERTTWTGRARADETTDMERAEAELSKGTSPFHKLGLSTAVFLRATLGFEKEVMEQAGARIAEAEEAATEHQRRAIKDRSTAHQSAIYPAGAEYALCHAESQLMAAVIGVLNESLTESLRGFYKLRKAFATLYELSEAEQKYLRSIGRSNATSQTSIVSSTDKLSSTGLQTPTEGSGVLTPANLSDSDDEGAFVDAEDGTTTHRHNGELTETDLEKLTLDDMSSKPNGGIGSSAPTTGAGATTATAFAQADADVDFRSITTDPIDLFIHSGVALCFGLLQLLLSMVPPAFAKLLSIFSFRGDREAGLRMLWSATKFKQNINGAMAGLITLGFYNGAIAFCDILMDDAVPEARLKNLLQEMRQLYPRSKLWLLEEARMLGAEKNLEQAIAITNDATPGGLKQIEALRRFERSLNCMYLHRYEECATGFIECVGLNSWSHALYYYIAGVCYVELYRAHKVNDPKAAAAYAEQAEENLHKVYSNVGKKGFMGRQLPFDVFVIRKLKKWDHRTKTQGCKFVDAVGVSPVAEMAYFWSGFKRMNEKQLLKHLQNLEWSEDLSLNPRWAQELADEKALQALLKATCLRFLHRVPEAKAMLSEGVLSHDLLQLKACDNADVWSIPVGHYEMAVCYWDEARGQHGDKVILQKCSDEIAKVEKSESYELEARVGLKVTTARETLRKCGVSSV</sequence>
<evidence type="ECO:0000256" key="5">
    <source>
        <dbReference type="SAM" id="MobiDB-lite"/>
    </source>
</evidence>
<dbReference type="GO" id="GO:0005634">
    <property type="term" value="C:nucleus"/>
    <property type="evidence" value="ECO:0007669"/>
    <property type="project" value="TreeGrafter"/>
</dbReference>
<evidence type="ECO:0000256" key="4">
    <source>
        <dbReference type="ARBA" id="ARBA00043897"/>
    </source>
</evidence>
<evidence type="ECO:0000256" key="2">
    <source>
        <dbReference type="ARBA" id="ARBA00018424"/>
    </source>
</evidence>
<dbReference type="InterPro" id="IPR019412">
    <property type="entry name" value="IML2/TPR_39"/>
</dbReference>
<dbReference type="PANTHER" id="PTHR31859">
    <property type="entry name" value="TETRATRICOPEPTIDE REPEAT PROTEIN 39 FAMILY MEMBER"/>
    <property type="match status" value="1"/>
</dbReference>
<feature type="compositionally biased region" description="Acidic residues" evidence="5">
    <location>
        <begin position="191"/>
        <end position="203"/>
    </location>
</feature>
<reference evidence="6" key="1">
    <citation type="submission" date="2023-07" db="EMBL/GenBank/DDBJ databases">
        <title>Black Yeasts Isolated from many extreme environments.</title>
        <authorList>
            <person name="Coleine C."/>
            <person name="Stajich J.E."/>
            <person name="Selbmann L."/>
        </authorList>
    </citation>
    <scope>NUCLEOTIDE SEQUENCE</scope>
    <source>
        <strain evidence="6">CCFEE 5485</strain>
    </source>
</reference>
<comment type="function">
    <text evidence="4">Inclusion body (IB) resident protein that interacts strongly with lipid droplet (LD) proteins. Involved in LD-mediated IB clearing after protein folding stress, probably by enabling access to the IBs of an LD-stored soluble sterol derivative that acts as a chaperone in inclusion clearing.</text>
</comment>
<gene>
    <name evidence="6" type="primary">IML2</name>
    <name evidence="6" type="ORF">LTR78_007538</name>
</gene>
<name>A0AAE0TRI4_9PEZI</name>
<dbReference type="GO" id="GO:0005829">
    <property type="term" value="C:cytosol"/>
    <property type="evidence" value="ECO:0007669"/>
    <property type="project" value="TreeGrafter"/>
</dbReference>
<dbReference type="PANTHER" id="PTHR31859:SF1">
    <property type="entry name" value="TETRATRICOPEPTIDE REPEAT PROTEIN 39C"/>
    <property type="match status" value="1"/>
</dbReference>
<feature type="compositionally biased region" description="Polar residues" evidence="5">
    <location>
        <begin position="159"/>
        <end position="179"/>
    </location>
</feature>
<comment type="subunit">
    <text evidence="1">Interacts with lipid droplet proteins.</text>
</comment>
<comment type="caution">
    <text evidence="6">The sequence shown here is derived from an EMBL/GenBank/DDBJ whole genome shotgun (WGS) entry which is preliminary data.</text>
</comment>
<dbReference type="AlphaFoldDB" id="A0AAE0TRI4"/>
<evidence type="ECO:0000256" key="3">
    <source>
        <dbReference type="ARBA" id="ARBA00019539"/>
    </source>
</evidence>
<evidence type="ECO:0000313" key="7">
    <source>
        <dbReference type="Proteomes" id="UP001274830"/>
    </source>
</evidence>
<keyword evidence="7" id="KW-1185">Reference proteome</keyword>
<protein>
    <recommendedName>
        <fullName evidence="2">Inclusion body clearance protein IML2</fullName>
    </recommendedName>
    <alternativeName>
        <fullName evidence="3">Inclusion body clearance protein iml2</fullName>
    </alternativeName>
</protein>
<accession>A0AAE0TRI4</accession>
<dbReference type="Proteomes" id="UP001274830">
    <property type="component" value="Unassembled WGS sequence"/>
</dbReference>
<feature type="region of interest" description="Disordered" evidence="5">
    <location>
        <begin position="159"/>
        <end position="214"/>
    </location>
</feature>
<dbReference type="Pfam" id="PF10300">
    <property type="entry name" value="Iml2-TPR_39"/>
    <property type="match status" value="1"/>
</dbReference>
<dbReference type="GO" id="GO:0005741">
    <property type="term" value="C:mitochondrial outer membrane"/>
    <property type="evidence" value="ECO:0007669"/>
    <property type="project" value="TreeGrafter"/>
</dbReference>
<dbReference type="EMBL" id="JAUTXT010000032">
    <property type="protein sequence ID" value="KAK3672488.1"/>
    <property type="molecule type" value="Genomic_DNA"/>
</dbReference>
<evidence type="ECO:0000256" key="1">
    <source>
        <dbReference type="ARBA" id="ARBA00011408"/>
    </source>
</evidence>